<feature type="transmembrane region" description="Helical" evidence="1">
    <location>
        <begin position="123"/>
        <end position="141"/>
    </location>
</feature>
<organism evidence="3 4">
    <name type="scientific">Xylanimonas protaetiae</name>
    <dbReference type="NCBI Taxonomy" id="2509457"/>
    <lineage>
        <taxon>Bacteria</taxon>
        <taxon>Bacillati</taxon>
        <taxon>Actinomycetota</taxon>
        <taxon>Actinomycetes</taxon>
        <taxon>Micrococcales</taxon>
        <taxon>Promicromonosporaceae</taxon>
        <taxon>Xylanimonas</taxon>
    </lineage>
</organism>
<gene>
    <name evidence="3" type="ORF">ET471_02350</name>
</gene>
<feature type="transmembrane region" description="Helical" evidence="1">
    <location>
        <begin position="253"/>
        <end position="270"/>
    </location>
</feature>
<reference evidence="3 4" key="1">
    <citation type="submission" date="2019-01" db="EMBL/GenBank/DDBJ databases">
        <title>Genome sequencing of strain FW10M-9.</title>
        <authorList>
            <person name="Heo J."/>
            <person name="Kim S.-J."/>
            <person name="Kim J.-S."/>
            <person name="Hong S.-B."/>
            <person name="Kwon S.-W."/>
        </authorList>
    </citation>
    <scope>NUCLEOTIDE SEQUENCE [LARGE SCALE GENOMIC DNA]</scope>
    <source>
        <strain evidence="3 4">FW10M-9</strain>
    </source>
</reference>
<keyword evidence="1" id="KW-1133">Transmembrane helix</keyword>
<feature type="transmembrane region" description="Helical" evidence="1">
    <location>
        <begin position="78"/>
        <end position="102"/>
    </location>
</feature>
<dbReference type="PANTHER" id="PTHR23028">
    <property type="entry name" value="ACETYLTRANSFERASE"/>
    <property type="match status" value="1"/>
</dbReference>
<feature type="transmembrane region" description="Helical" evidence="1">
    <location>
        <begin position="228"/>
        <end position="247"/>
    </location>
</feature>
<keyword evidence="1" id="KW-0472">Membrane</keyword>
<dbReference type="OrthoDB" id="3404679at2"/>
<feature type="transmembrane region" description="Helical" evidence="1">
    <location>
        <begin position="200"/>
        <end position="221"/>
    </location>
</feature>
<dbReference type="InterPro" id="IPR002656">
    <property type="entry name" value="Acyl_transf_3_dom"/>
</dbReference>
<keyword evidence="3" id="KW-0012">Acyltransferase</keyword>
<feature type="domain" description="Acyltransferase 3" evidence="2">
    <location>
        <begin position="40"/>
        <end position="400"/>
    </location>
</feature>
<dbReference type="EMBL" id="CP035493">
    <property type="protein sequence ID" value="QAY69026.1"/>
    <property type="molecule type" value="Genomic_DNA"/>
</dbReference>
<name>A0A4P6F1C9_9MICO</name>
<feature type="transmembrane region" description="Helical" evidence="1">
    <location>
        <begin position="309"/>
        <end position="329"/>
    </location>
</feature>
<dbReference type="GO" id="GO:0016747">
    <property type="term" value="F:acyltransferase activity, transferring groups other than amino-acyl groups"/>
    <property type="evidence" value="ECO:0007669"/>
    <property type="project" value="InterPro"/>
</dbReference>
<dbReference type="Proteomes" id="UP000292118">
    <property type="component" value="Chromosome"/>
</dbReference>
<feature type="transmembrane region" description="Helical" evidence="1">
    <location>
        <begin position="40"/>
        <end position="58"/>
    </location>
</feature>
<sequence length="449" mass="47855">MFGHSPRRVPRVSFRAAEGCEVVSGAGPGTRRDRGDGTNVALNALRFGAALVVVVSHVRPLLYVDFSQALDAGPGPRAIYAVTTLGHQAVIVFFVLSGYWVGGSVLRGLRERRFDVARYATSRAVRLWIVLLPAMVLTQALDRSGTWFFPDSDVYAGSTAYHLVVPQDGALHRLGALTTLGNAVFLQSLAVPQLGTDTPLWSLALEFWYYVIFPAVLLAVWRGVARRVRLVAALVGAVGLAVLWYGHTQGSQGLVLFPTWLVGAGVAWALEPVGRALGRVPAWALGPVRAATVVAVVGVALVHHALGEGFALSLVLALVAGLLVALLTTDVRGVVRRFWNPFSWGAEWSYSLYATHVPVIAFVTAILAPVAAGRRQLTWATLPVGLGVAAVAVLVALAVYAVAERHTGALRAVLLRAVPRPRLFAPVPADAGTRVANHPPRAGFHPLDH</sequence>
<dbReference type="AlphaFoldDB" id="A0A4P6F1C9"/>
<keyword evidence="3" id="KW-0808">Transferase</keyword>
<evidence type="ECO:0000313" key="3">
    <source>
        <dbReference type="EMBL" id="QAY69026.1"/>
    </source>
</evidence>
<dbReference type="InterPro" id="IPR050879">
    <property type="entry name" value="Acyltransferase_3"/>
</dbReference>
<keyword evidence="1" id="KW-0812">Transmembrane</keyword>
<protein>
    <submittedName>
        <fullName evidence="3">Acyltransferase</fullName>
    </submittedName>
</protein>
<dbReference type="GO" id="GO:0009103">
    <property type="term" value="P:lipopolysaccharide biosynthetic process"/>
    <property type="evidence" value="ECO:0007669"/>
    <property type="project" value="TreeGrafter"/>
</dbReference>
<feature type="transmembrane region" description="Helical" evidence="1">
    <location>
        <begin position="384"/>
        <end position="403"/>
    </location>
</feature>
<keyword evidence="4" id="KW-1185">Reference proteome</keyword>
<accession>A0A4P6F1C9</accession>
<feature type="transmembrane region" description="Helical" evidence="1">
    <location>
        <begin position="350"/>
        <end position="372"/>
    </location>
</feature>
<dbReference type="KEGG" id="xya:ET471_02350"/>
<dbReference type="Pfam" id="PF01757">
    <property type="entry name" value="Acyl_transf_3"/>
    <property type="match status" value="1"/>
</dbReference>
<dbReference type="PANTHER" id="PTHR23028:SF53">
    <property type="entry name" value="ACYL_TRANSF_3 DOMAIN-CONTAINING PROTEIN"/>
    <property type="match status" value="1"/>
</dbReference>
<feature type="transmembrane region" description="Helical" evidence="1">
    <location>
        <begin position="282"/>
        <end position="303"/>
    </location>
</feature>
<evidence type="ECO:0000259" key="2">
    <source>
        <dbReference type="Pfam" id="PF01757"/>
    </source>
</evidence>
<evidence type="ECO:0000256" key="1">
    <source>
        <dbReference type="SAM" id="Phobius"/>
    </source>
</evidence>
<evidence type="ECO:0000313" key="4">
    <source>
        <dbReference type="Proteomes" id="UP000292118"/>
    </source>
</evidence>
<proteinExistence type="predicted"/>
<dbReference type="GO" id="GO:0016020">
    <property type="term" value="C:membrane"/>
    <property type="evidence" value="ECO:0007669"/>
    <property type="project" value="TreeGrafter"/>
</dbReference>